<evidence type="ECO:0000256" key="3">
    <source>
        <dbReference type="ARBA" id="ARBA00037932"/>
    </source>
</evidence>
<evidence type="ECO:0000256" key="4">
    <source>
        <dbReference type="ARBA" id="ARBA00041867"/>
    </source>
</evidence>
<dbReference type="KEGG" id="ccin:107272519"/>
<dbReference type="PANTHER" id="PTHR43648">
    <property type="entry name" value="ELECTRON TRANSFER FLAVOPROTEIN BETA SUBUNIT LYSINE METHYLTRANSFERASE"/>
    <property type="match status" value="1"/>
</dbReference>
<proteinExistence type="inferred from homology"/>
<protein>
    <recommendedName>
        <fullName evidence="5">ETFB lysine methyltransferase</fullName>
    </recommendedName>
    <alternativeName>
        <fullName evidence="4">Protein N-lysine methyltransferase METTL20</fullName>
    </alternativeName>
</protein>
<dbReference type="CDD" id="cd02440">
    <property type="entry name" value="AdoMet_MTases"/>
    <property type="match status" value="1"/>
</dbReference>
<name>A0AAJ7C9Q9_CEPCN</name>
<dbReference type="RefSeq" id="XP_015605222.1">
    <property type="nucleotide sequence ID" value="XM_015749736.2"/>
</dbReference>
<gene>
    <name evidence="7 8" type="primary">LOC107272519</name>
</gene>
<dbReference type="GO" id="GO:0016279">
    <property type="term" value="F:protein-lysine N-methyltransferase activity"/>
    <property type="evidence" value="ECO:0007669"/>
    <property type="project" value="TreeGrafter"/>
</dbReference>
<evidence type="ECO:0000256" key="1">
    <source>
        <dbReference type="ARBA" id="ARBA00022603"/>
    </source>
</evidence>
<evidence type="ECO:0000313" key="8">
    <source>
        <dbReference type="RefSeq" id="XP_024945570.1"/>
    </source>
</evidence>
<dbReference type="Proteomes" id="UP000694920">
    <property type="component" value="Unplaced"/>
</dbReference>
<keyword evidence="2" id="KW-0808">Transferase</keyword>
<keyword evidence="1 7" id="KW-0489">Methyltransferase</keyword>
<reference evidence="7 8" key="1">
    <citation type="submission" date="2025-04" db="UniProtKB">
        <authorList>
            <consortium name="RefSeq"/>
        </authorList>
    </citation>
    <scope>IDENTIFICATION</scope>
</reference>
<evidence type="ECO:0000313" key="7">
    <source>
        <dbReference type="RefSeq" id="XP_015605222.1"/>
    </source>
</evidence>
<sequence>MECRKKAAICIYIYIMTGFFHSSRIVRSILIETKSWIEFARRKGTVASPRDGEDVAEVREAILKNTEITQDHLTPELKLHLLTPNCPLYHAPNEDKSRSVGIPWPYQDPFWSIYWPGGQALTRFILDEGNTIFRSSSNGTSALRKDEITVLDLGAGCGASAIASKLTGASSVLANDIDPVACVAMNMNAALNSVQISISKENLIAQPYNGNFHVILVGDLLYDEVIAGSLIVWLNEALAAGSQIYLGDPGRHGLTDTLRRRWKILREYPLPENVRRENRGFDTACVWQFS</sequence>
<dbReference type="InterPro" id="IPR029063">
    <property type="entry name" value="SAM-dependent_MTases_sf"/>
</dbReference>
<evidence type="ECO:0000256" key="2">
    <source>
        <dbReference type="ARBA" id="ARBA00022679"/>
    </source>
</evidence>
<organism evidence="6 7">
    <name type="scientific">Cephus cinctus</name>
    <name type="common">Wheat stem sawfly</name>
    <dbReference type="NCBI Taxonomy" id="211228"/>
    <lineage>
        <taxon>Eukaryota</taxon>
        <taxon>Metazoa</taxon>
        <taxon>Ecdysozoa</taxon>
        <taxon>Arthropoda</taxon>
        <taxon>Hexapoda</taxon>
        <taxon>Insecta</taxon>
        <taxon>Pterygota</taxon>
        <taxon>Neoptera</taxon>
        <taxon>Endopterygota</taxon>
        <taxon>Hymenoptera</taxon>
        <taxon>Cephoidea</taxon>
        <taxon>Cephidae</taxon>
        <taxon>Cephus</taxon>
    </lineage>
</organism>
<evidence type="ECO:0000256" key="5">
    <source>
        <dbReference type="ARBA" id="ARBA00042266"/>
    </source>
</evidence>
<dbReference type="GO" id="GO:0032259">
    <property type="term" value="P:methylation"/>
    <property type="evidence" value="ECO:0007669"/>
    <property type="project" value="UniProtKB-KW"/>
</dbReference>
<dbReference type="GeneID" id="107272519"/>
<evidence type="ECO:0000313" key="6">
    <source>
        <dbReference type="Proteomes" id="UP000694920"/>
    </source>
</evidence>
<dbReference type="InterPro" id="IPR050078">
    <property type="entry name" value="Ribosomal_L11_MeTrfase_PrmA"/>
</dbReference>
<dbReference type="AlphaFoldDB" id="A0AAJ7C9Q9"/>
<keyword evidence="6" id="KW-1185">Reference proteome</keyword>
<accession>A0AAJ7C9Q9</accession>
<dbReference type="PANTHER" id="PTHR43648:SF1">
    <property type="entry name" value="ELECTRON TRANSFER FLAVOPROTEIN BETA SUBUNIT LYSINE METHYLTRANSFERASE"/>
    <property type="match status" value="1"/>
</dbReference>
<dbReference type="Pfam" id="PF06325">
    <property type="entry name" value="PrmA"/>
    <property type="match status" value="1"/>
</dbReference>
<dbReference type="SUPFAM" id="SSF53335">
    <property type="entry name" value="S-adenosyl-L-methionine-dependent methyltransferases"/>
    <property type="match status" value="1"/>
</dbReference>
<dbReference type="RefSeq" id="XP_024945570.1">
    <property type="nucleotide sequence ID" value="XM_025089802.1"/>
</dbReference>
<dbReference type="Gene3D" id="3.40.50.150">
    <property type="entry name" value="Vaccinia Virus protein VP39"/>
    <property type="match status" value="1"/>
</dbReference>
<comment type="similarity">
    <text evidence="3">Belongs to the methyltransferase superfamily. ETFBKMT family.</text>
</comment>
<dbReference type="GO" id="GO:0005759">
    <property type="term" value="C:mitochondrial matrix"/>
    <property type="evidence" value="ECO:0007669"/>
    <property type="project" value="TreeGrafter"/>
</dbReference>